<protein>
    <submittedName>
        <fullName evidence="1">Uncharacterized protein</fullName>
    </submittedName>
</protein>
<name>A0A974A021_9BRAD</name>
<reference evidence="1" key="1">
    <citation type="submission" date="2020-06" db="EMBL/GenBank/DDBJ databases">
        <title>Whole Genome Sequence of Bradyrhizobium sp. Strain 1S1.</title>
        <authorList>
            <person name="Bromfield E.S.P."/>
            <person name="Cloutier S."/>
        </authorList>
    </citation>
    <scope>NUCLEOTIDE SEQUENCE [LARGE SCALE GENOMIC DNA]</scope>
    <source>
        <strain evidence="1">1S1</strain>
    </source>
</reference>
<dbReference type="EMBL" id="JAAOLE020000001">
    <property type="protein sequence ID" value="NVI43635.1"/>
    <property type="molecule type" value="Genomic_DNA"/>
</dbReference>
<dbReference type="RefSeq" id="WP_166208420.1">
    <property type="nucleotide sequence ID" value="NZ_CP088285.1"/>
</dbReference>
<evidence type="ECO:0000313" key="1">
    <source>
        <dbReference type="EMBL" id="NVI43635.1"/>
    </source>
</evidence>
<accession>A0A974A021</accession>
<organism evidence="1">
    <name type="scientific">Bradyrhizobium septentrionale</name>
    <dbReference type="NCBI Taxonomy" id="1404411"/>
    <lineage>
        <taxon>Bacteria</taxon>
        <taxon>Pseudomonadati</taxon>
        <taxon>Pseudomonadota</taxon>
        <taxon>Alphaproteobacteria</taxon>
        <taxon>Hyphomicrobiales</taxon>
        <taxon>Nitrobacteraceae</taxon>
        <taxon>Bradyrhizobium</taxon>
    </lineage>
</organism>
<sequence>MVEVLAQIRAPKPRQFVAGLVLWDDIVVEAAPILHFMKRGRWTRSRVREHCQLKGWRVSVVYEMKRAYQRC</sequence>
<proteinExistence type="predicted"/>
<comment type="caution">
    <text evidence="1">The sequence shown here is derived from an EMBL/GenBank/DDBJ whole genome shotgun (WGS) entry which is preliminary data.</text>
</comment>
<dbReference type="AlphaFoldDB" id="A0A974A021"/>
<gene>
    <name evidence="1" type="ORF">HAP48_011900</name>
</gene>